<accession>K2G7A4</accession>
<dbReference type="GO" id="GO:0005840">
    <property type="term" value="C:ribosome"/>
    <property type="evidence" value="ECO:0007669"/>
    <property type="project" value="UniProtKB-KW"/>
</dbReference>
<evidence type="ECO:0000313" key="5">
    <source>
        <dbReference type="EMBL" id="EKE25964.1"/>
    </source>
</evidence>
<dbReference type="SUPFAM" id="SSF53137">
    <property type="entry name" value="Translational machinery components"/>
    <property type="match status" value="1"/>
</dbReference>
<evidence type="ECO:0000256" key="2">
    <source>
        <dbReference type="ARBA" id="ARBA00022980"/>
    </source>
</evidence>
<dbReference type="PIRSF" id="PIRSF002131">
    <property type="entry name" value="Ribosomal_S11"/>
    <property type="match status" value="1"/>
</dbReference>
<protein>
    <recommendedName>
        <fullName evidence="4">Small ribosomal subunit protein uS11</fullName>
    </recommendedName>
</protein>
<dbReference type="Pfam" id="PF00411">
    <property type="entry name" value="Ribosomal_S11"/>
    <property type="match status" value="1"/>
</dbReference>
<evidence type="ECO:0000256" key="1">
    <source>
        <dbReference type="ARBA" id="ARBA00006194"/>
    </source>
</evidence>
<keyword evidence="3 4" id="KW-0687">Ribonucleoprotein</keyword>
<dbReference type="AlphaFoldDB" id="K2G7A4"/>
<dbReference type="GO" id="GO:0003735">
    <property type="term" value="F:structural constituent of ribosome"/>
    <property type="evidence" value="ECO:0007669"/>
    <property type="project" value="InterPro"/>
</dbReference>
<evidence type="ECO:0000256" key="4">
    <source>
        <dbReference type="HAMAP-Rule" id="MF_01310"/>
    </source>
</evidence>
<gene>
    <name evidence="4" type="primary">rpsK</name>
    <name evidence="5" type="ORF">ACD_4C00486G0004</name>
</gene>
<dbReference type="PANTHER" id="PTHR11759">
    <property type="entry name" value="40S RIBOSOMAL PROTEIN S14/30S RIBOSOMAL PROTEIN S11"/>
    <property type="match status" value="1"/>
</dbReference>
<evidence type="ECO:0000256" key="3">
    <source>
        <dbReference type="ARBA" id="ARBA00023274"/>
    </source>
</evidence>
<reference evidence="5" key="1">
    <citation type="journal article" date="2012" name="Science">
        <title>Fermentation, hydrogen, and sulfur metabolism in multiple uncultivated bacterial phyla.</title>
        <authorList>
            <person name="Wrighton K.C."/>
            <person name="Thomas B.C."/>
            <person name="Sharon I."/>
            <person name="Miller C.S."/>
            <person name="Castelle C.J."/>
            <person name="VerBerkmoes N.C."/>
            <person name="Wilkins M.J."/>
            <person name="Hettich R.L."/>
            <person name="Lipton M.S."/>
            <person name="Williams K.H."/>
            <person name="Long P.E."/>
            <person name="Banfield J.F."/>
        </authorList>
    </citation>
    <scope>NUCLEOTIDE SEQUENCE [LARGE SCALE GENOMIC DNA]</scope>
</reference>
<comment type="caution">
    <text evidence="5">The sequence shown here is derived from an EMBL/GenBank/DDBJ whole genome shotgun (WGS) entry which is preliminary data.</text>
</comment>
<comment type="subunit">
    <text evidence="4">Part of the 30S ribosomal subunit. Interacts with proteins S7 and S18. Binds to IF-3.</text>
</comment>
<organism evidence="5">
    <name type="scientific">uncultured bacterium</name>
    <name type="common">gcode 4</name>
    <dbReference type="NCBI Taxonomy" id="1234023"/>
    <lineage>
        <taxon>Bacteria</taxon>
        <taxon>environmental samples</taxon>
    </lineage>
</organism>
<dbReference type="HAMAP" id="MF_01310">
    <property type="entry name" value="Ribosomal_uS11"/>
    <property type="match status" value="1"/>
</dbReference>
<keyword evidence="4" id="KW-0699">rRNA-binding</keyword>
<name>K2G7A4_9BACT</name>
<keyword evidence="2 4" id="KW-0689">Ribosomal protein</keyword>
<dbReference type="GO" id="GO:1990904">
    <property type="term" value="C:ribonucleoprotein complex"/>
    <property type="evidence" value="ECO:0007669"/>
    <property type="project" value="UniProtKB-KW"/>
</dbReference>
<comment type="similarity">
    <text evidence="1 4">Belongs to the universal ribosomal protein uS11 family.</text>
</comment>
<dbReference type="InterPro" id="IPR036967">
    <property type="entry name" value="Ribosomal_uS11_sf"/>
</dbReference>
<proteinExistence type="inferred from homology"/>
<dbReference type="GO" id="GO:0006412">
    <property type="term" value="P:translation"/>
    <property type="evidence" value="ECO:0007669"/>
    <property type="project" value="UniProtKB-UniRule"/>
</dbReference>
<keyword evidence="4" id="KW-0694">RNA-binding</keyword>
<dbReference type="InterPro" id="IPR001971">
    <property type="entry name" value="Ribosomal_uS11"/>
</dbReference>
<dbReference type="GO" id="GO:0019843">
    <property type="term" value="F:rRNA binding"/>
    <property type="evidence" value="ECO:0007669"/>
    <property type="project" value="UniProtKB-UniRule"/>
</dbReference>
<comment type="function">
    <text evidence="4">Located on the platform of the 30S subunit, it bridges several disparate RNA helices of the 16S rRNA. Forms part of the Shine-Dalgarno cleft in the 70S ribosome.</text>
</comment>
<dbReference type="EMBL" id="AMFJ01001002">
    <property type="protein sequence ID" value="EKE25964.1"/>
    <property type="molecule type" value="Genomic_DNA"/>
</dbReference>
<dbReference type="Gene3D" id="3.30.420.80">
    <property type="entry name" value="Ribosomal protein S11"/>
    <property type="match status" value="1"/>
</dbReference>
<sequence length="130" mass="15416">MAKATLKRTKKTRRNVIEWTVSINASFNNTHVIVSDNEWKVLTWATWWSSWFKWARESTPYAAQITAENACSKAKSMHGMEKAKVLVKWIWSWREQAIRWVVNAWIELSWIFDITPVPHNGCRKKKVRKL</sequence>